<gene>
    <name evidence="1" type="ORF">L484_000096</name>
</gene>
<proteinExistence type="predicted"/>
<reference evidence="2" key="1">
    <citation type="submission" date="2013-01" db="EMBL/GenBank/DDBJ databases">
        <title>Draft Genome Sequence of a Mulberry Tree, Morus notabilis C.K. Schneid.</title>
        <authorList>
            <person name="He N."/>
            <person name="Zhao S."/>
        </authorList>
    </citation>
    <scope>NUCLEOTIDE SEQUENCE</scope>
</reference>
<dbReference type="EMBL" id="KE343858">
    <property type="protein sequence ID" value="EXB44261.1"/>
    <property type="molecule type" value="Genomic_DNA"/>
</dbReference>
<evidence type="ECO:0000313" key="2">
    <source>
        <dbReference type="Proteomes" id="UP000030645"/>
    </source>
</evidence>
<keyword evidence="2" id="KW-1185">Reference proteome</keyword>
<dbReference type="Proteomes" id="UP000030645">
    <property type="component" value="Unassembled WGS sequence"/>
</dbReference>
<organism evidence="1 2">
    <name type="scientific">Morus notabilis</name>
    <dbReference type="NCBI Taxonomy" id="981085"/>
    <lineage>
        <taxon>Eukaryota</taxon>
        <taxon>Viridiplantae</taxon>
        <taxon>Streptophyta</taxon>
        <taxon>Embryophyta</taxon>
        <taxon>Tracheophyta</taxon>
        <taxon>Spermatophyta</taxon>
        <taxon>Magnoliopsida</taxon>
        <taxon>eudicotyledons</taxon>
        <taxon>Gunneridae</taxon>
        <taxon>Pentapetalae</taxon>
        <taxon>rosids</taxon>
        <taxon>fabids</taxon>
        <taxon>Rosales</taxon>
        <taxon>Moraceae</taxon>
        <taxon>Moreae</taxon>
        <taxon>Morus</taxon>
    </lineage>
</organism>
<evidence type="ECO:0000313" key="1">
    <source>
        <dbReference type="EMBL" id="EXB44261.1"/>
    </source>
</evidence>
<accession>W9QVL5</accession>
<name>W9QVL5_9ROSA</name>
<dbReference type="AlphaFoldDB" id="W9QVL5"/>
<protein>
    <submittedName>
        <fullName evidence="1">Uncharacterized protein</fullName>
    </submittedName>
</protein>
<sequence>MGLVSWRHSSGGGRARRELRYNASRAGAVTIPKVLPIPAAVVGQEESFDMMDDGPRYDTKRCLRSRGGCRARTEIRSIH</sequence>